<name>A0ACB8VER6_9TELE</name>
<dbReference type="Proteomes" id="UP000831701">
    <property type="component" value="Chromosome 23"/>
</dbReference>
<accession>A0ACB8VER6</accession>
<reference evidence="1" key="1">
    <citation type="submission" date="2022-04" db="EMBL/GenBank/DDBJ databases">
        <title>Jade perch genome.</title>
        <authorList>
            <person name="Chao B."/>
        </authorList>
    </citation>
    <scope>NUCLEOTIDE SEQUENCE</scope>
    <source>
        <strain evidence="1">CB-2022</strain>
    </source>
</reference>
<sequence length="38" mass="4597">MIMKGKREDCVELNYNDNSWNDIPCEDQNFWICEKIMA</sequence>
<gene>
    <name evidence="1" type="ORF">L3Q82_019584</name>
</gene>
<proteinExistence type="predicted"/>
<evidence type="ECO:0000313" key="1">
    <source>
        <dbReference type="EMBL" id="KAI3353018.1"/>
    </source>
</evidence>
<comment type="caution">
    <text evidence="1">The sequence shown here is derived from an EMBL/GenBank/DDBJ whole genome shotgun (WGS) entry which is preliminary data.</text>
</comment>
<protein>
    <submittedName>
        <fullName evidence="1">Uncharacterized protein</fullName>
    </submittedName>
</protein>
<evidence type="ECO:0000313" key="2">
    <source>
        <dbReference type="Proteomes" id="UP000831701"/>
    </source>
</evidence>
<keyword evidence="2" id="KW-1185">Reference proteome</keyword>
<organism evidence="1 2">
    <name type="scientific">Scortum barcoo</name>
    <name type="common">barcoo grunter</name>
    <dbReference type="NCBI Taxonomy" id="214431"/>
    <lineage>
        <taxon>Eukaryota</taxon>
        <taxon>Metazoa</taxon>
        <taxon>Chordata</taxon>
        <taxon>Craniata</taxon>
        <taxon>Vertebrata</taxon>
        <taxon>Euteleostomi</taxon>
        <taxon>Actinopterygii</taxon>
        <taxon>Neopterygii</taxon>
        <taxon>Teleostei</taxon>
        <taxon>Neoteleostei</taxon>
        <taxon>Acanthomorphata</taxon>
        <taxon>Eupercaria</taxon>
        <taxon>Centrarchiformes</taxon>
        <taxon>Terapontoidei</taxon>
        <taxon>Terapontidae</taxon>
        <taxon>Scortum</taxon>
    </lineage>
</organism>
<dbReference type="EMBL" id="CM041553">
    <property type="protein sequence ID" value="KAI3353018.1"/>
    <property type="molecule type" value="Genomic_DNA"/>
</dbReference>